<accession>D2MN52</accession>
<evidence type="ECO:0000259" key="9">
    <source>
        <dbReference type="PROSITE" id="PS51371"/>
    </source>
</evidence>
<evidence type="ECO:0000313" key="11">
    <source>
        <dbReference type="Proteomes" id="UP000005017"/>
    </source>
</evidence>
<protein>
    <recommendedName>
        <fullName evidence="2">inorganic diphosphatase</fullName>
        <ecNumber evidence="2">3.6.1.1</ecNumber>
    </recommendedName>
    <alternativeName>
        <fullName evidence="6">Pyrophosphate phospho-hydrolase</fullName>
    </alternativeName>
</protein>
<dbReference type="GO" id="GO:0046872">
    <property type="term" value="F:metal ion binding"/>
    <property type="evidence" value="ECO:0007669"/>
    <property type="project" value="UniProtKB-KW"/>
</dbReference>
<dbReference type="InterPro" id="IPR000644">
    <property type="entry name" value="CBS_dom"/>
</dbReference>
<comment type="caution">
    <text evidence="10">The sequence shown here is derived from an EMBL/GenBank/DDBJ whole genome shotgun (WGS) entry which is preliminary data.</text>
</comment>
<dbReference type="SUPFAM" id="SSF54631">
    <property type="entry name" value="CBS-domain pair"/>
    <property type="match status" value="1"/>
</dbReference>
<keyword evidence="3" id="KW-0479">Metal-binding</keyword>
<evidence type="ECO:0000256" key="6">
    <source>
        <dbReference type="ARBA" id="ARBA00032535"/>
    </source>
</evidence>
<dbReference type="Pfam" id="PF00571">
    <property type="entry name" value="CBS"/>
    <property type="match status" value="2"/>
</dbReference>
<evidence type="ECO:0000256" key="8">
    <source>
        <dbReference type="PROSITE-ProRule" id="PRU00703"/>
    </source>
</evidence>
<evidence type="ECO:0000256" key="2">
    <source>
        <dbReference type="ARBA" id="ARBA00012146"/>
    </source>
</evidence>
<evidence type="ECO:0000313" key="10">
    <source>
        <dbReference type="EMBL" id="EFC05874.1"/>
    </source>
</evidence>
<dbReference type="OrthoDB" id="9766150at2"/>
<dbReference type="SMART" id="SM00116">
    <property type="entry name" value="CBS"/>
    <property type="match status" value="2"/>
</dbReference>
<dbReference type="SMART" id="SM01131">
    <property type="entry name" value="DHHA2"/>
    <property type="match status" value="1"/>
</dbReference>
<dbReference type="Gene3D" id="3.90.1640.10">
    <property type="entry name" value="inorganic pyrophosphatase (n-terminal core)"/>
    <property type="match status" value="1"/>
</dbReference>
<comment type="cofactor">
    <cofactor evidence="1">
        <name>Mn(2+)</name>
        <dbReference type="ChEBI" id="CHEBI:29035"/>
    </cofactor>
</comment>
<name>D2MN52_9FIRM</name>
<dbReference type="Gene3D" id="3.10.580.10">
    <property type="entry name" value="CBS-domain"/>
    <property type="match status" value="1"/>
</dbReference>
<feature type="domain" description="CBS" evidence="9">
    <location>
        <begin position="73"/>
        <end position="131"/>
    </location>
</feature>
<dbReference type="eggNOG" id="COG1227">
    <property type="taxonomic scope" value="Bacteria"/>
</dbReference>
<dbReference type="RefSeq" id="WP_006626823.1">
    <property type="nucleotide sequence ID" value="NZ_ADFR01000003.1"/>
</dbReference>
<dbReference type="SUPFAM" id="SSF64182">
    <property type="entry name" value="DHH phosphoesterases"/>
    <property type="match status" value="1"/>
</dbReference>
<dbReference type="InterPro" id="IPR038763">
    <property type="entry name" value="DHH_sf"/>
</dbReference>
<dbReference type="Gene3D" id="3.10.310.20">
    <property type="entry name" value="DHHA2 domain"/>
    <property type="match status" value="1"/>
</dbReference>
<reference evidence="11" key="1">
    <citation type="submission" date="2009-12" db="EMBL/GenBank/DDBJ databases">
        <title>Sequence of Clostridiales genomosp. BVAB3 str. UPII9-5.</title>
        <authorList>
            <person name="Madupu R."/>
            <person name="Durkin A.S."/>
            <person name="Torralba M."/>
            <person name="Methe B."/>
            <person name="Sutton G.G."/>
            <person name="Strausberg R.L."/>
            <person name="Nelson K.E."/>
        </authorList>
    </citation>
    <scope>NUCLEOTIDE SEQUENCE [LARGE SCALE GENOMIC DNA]</scope>
    <source>
        <strain evidence="11">W1219</strain>
    </source>
</reference>
<feature type="domain" description="CBS" evidence="9">
    <location>
        <begin position="249"/>
        <end position="305"/>
    </location>
</feature>
<dbReference type="AlphaFoldDB" id="D2MN52"/>
<dbReference type="Proteomes" id="UP000005017">
    <property type="component" value="Unassembled WGS sequence"/>
</dbReference>
<dbReference type="PANTHER" id="PTHR12112">
    <property type="entry name" value="BNIP - RELATED"/>
    <property type="match status" value="1"/>
</dbReference>
<evidence type="ECO:0000256" key="7">
    <source>
        <dbReference type="ARBA" id="ARBA00047820"/>
    </source>
</evidence>
<comment type="catalytic activity">
    <reaction evidence="7">
        <text>diphosphate + H2O = 2 phosphate + H(+)</text>
        <dbReference type="Rhea" id="RHEA:24576"/>
        <dbReference type="ChEBI" id="CHEBI:15377"/>
        <dbReference type="ChEBI" id="CHEBI:15378"/>
        <dbReference type="ChEBI" id="CHEBI:33019"/>
        <dbReference type="ChEBI" id="CHEBI:43474"/>
        <dbReference type="EC" id="3.6.1.1"/>
    </reaction>
</comment>
<dbReference type="InterPro" id="IPR038222">
    <property type="entry name" value="DHHA2_dom_sf"/>
</dbReference>
<dbReference type="STRING" id="679192.HMPREF9013_0068"/>
<dbReference type="InterPro" id="IPR004097">
    <property type="entry name" value="DHHA2"/>
</dbReference>
<evidence type="ECO:0000256" key="5">
    <source>
        <dbReference type="ARBA" id="ARBA00023211"/>
    </source>
</evidence>
<dbReference type="InterPro" id="IPR046342">
    <property type="entry name" value="CBS_dom_sf"/>
</dbReference>
<sequence>MKDKEIYVVGHKNPDCDSIVAAIAYAHLKQKLGVHAVARAQGCPPAETQFLLKKYHFEAPPLLLKGSCTLAEIDKDEALCISGDTVIHDALEYVLARKNKGLFIVDEKGQLKGVVSMSDLSRVWLKPANELEQLVSTIRLEHVLHVLKGHYFHQTSDFKTNGKVFVQPSLSDNAKELKEAIVIVRNTPESQRFAIESGASLLVVCGEDWLDDVTLELAKKHNTSILHCHKTVLEVSRLIYQVPSVSTIAQKEVMCFKESEGVEEVSKKMAKTRFRTYPVLDQKGKVVAAISRYHLFNYHKKELILVDHNEKTQAVDDIHLARVIEIVDHHRIAGFISPEPIRITCRIIGSTATIIYYFYKDEHVKISRNMAGLLLGGVINDTMCLKSPTTTKEDEVAVQELEKLAGITALELYQEMMNATSDLTSKENVAIMYDDFKEFRFGDFKVGIGQQPCRTIEEFESVKDRFEPYVKNIMSQQKFDLILFLFTDPLGLGSYIMAVGPKKEETLKAFLGSQESCFAAGIISRKKQVVPMVSKVLE</sequence>
<dbReference type="Pfam" id="PF01368">
    <property type="entry name" value="DHH"/>
    <property type="match status" value="1"/>
</dbReference>
<dbReference type="Pfam" id="PF02833">
    <property type="entry name" value="DHHA2"/>
    <property type="match status" value="1"/>
</dbReference>
<dbReference type="InterPro" id="IPR028979">
    <property type="entry name" value="Ser_kin/Pase_Hpr-like_N_sf"/>
</dbReference>
<dbReference type="NCBIfam" id="NF011443">
    <property type="entry name" value="PRK14869.1-5"/>
    <property type="match status" value="1"/>
</dbReference>
<dbReference type="EC" id="3.6.1.1" evidence="2"/>
<dbReference type="GO" id="GO:0004427">
    <property type="term" value="F:inorganic diphosphate phosphatase activity"/>
    <property type="evidence" value="ECO:0007669"/>
    <property type="project" value="UniProtKB-EC"/>
</dbReference>
<dbReference type="Gene3D" id="3.40.1390.20">
    <property type="entry name" value="HprK N-terminal domain-like"/>
    <property type="match status" value="1"/>
</dbReference>
<dbReference type="PROSITE" id="PS51371">
    <property type="entry name" value="CBS"/>
    <property type="match status" value="2"/>
</dbReference>
<organism evidence="10 11">
    <name type="scientific">Bulleidia extructa W1219</name>
    <dbReference type="NCBI Taxonomy" id="679192"/>
    <lineage>
        <taxon>Bacteria</taxon>
        <taxon>Bacillati</taxon>
        <taxon>Bacillota</taxon>
        <taxon>Erysipelotrichia</taxon>
        <taxon>Erysipelotrichales</taxon>
        <taxon>Erysipelotrichaceae</taxon>
        <taxon>Bulleidia</taxon>
    </lineage>
</organism>
<dbReference type="EMBL" id="ADFR01000003">
    <property type="protein sequence ID" value="EFC05874.1"/>
    <property type="molecule type" value="Genomic_DNA"/>
</dbReference>
<keyword evidence="5" id="KW-0464">Manganese</keyword>
<evidence type="ECO:0000256" key="3">
    <source>
        <dbReference type="ARBA" id="ARBA00022723"/>
    </source>
</evidence>
<evidence type="ECO:0000256" key="1">
    <source>
        <dbReference type="ARBA" id="ARBA00001936"/>
    </source>
</evidence>
<gene>
    <name evidence="10" type="ORF">HMPREF9013_0068</name>
</gene>
<dbReference type="InterPro" id="IPR001667">
    <property type="entry name" value="DDH_dom"/>
</dbReference>
<keyword evidence="11" id="KW-1185">Reference proteome</keyword>
<keyword evidence="8" id="KW-0129">CBS domain</keyword>
<dbReference type="PANTHER" id="PTHR12112:SF22">
    <property type="entry name" value="MANGANESE-DEPENDENT INORGANIC PYROPHOSPHATASE-RELATED"/>
    <property type="match status" value="1"/>
</dbReference>
<keyword evidence="4" id="KW-0378">Hydrolase</keyword>
<proteinExistence type="predicted"/>
<dbReference type="GO" id="GO:0005737">
    <property type="term" value="C:cytoplasm"/>
    <property type="evidence" value="ECO:0007669"/>
    <property type="project" value="InterPro"/>
</dbReference>
<dbReference type="SUPFAM" id="SSF75138">
    <property type="entry name" value="HprK N-terminal domain-like"/>
    <property type="match status" value="1"/>
</dbReference>
<evidence type="ECO:0000256" key="4">
    <source>
        <dbReference type="ARBA" id="ARBA00022801"/>
    </source>
</evidence>